<evidence type="ECO:0000256" key="1">
    <source>
        <dbReference type="SAM" id="MobiDB-lite"/>
    </source>
</evidence>
<protein>
    <submittedName>
        <fullName evidence="2">Uncharacterized protein</fullName>
    </submittedName>
</protein>
<feature type="region of interest" description="Disordered" evidence="1">
    <location>
        <begin position="79"/>
        <end position="100"/>
    </location>
</feature>
<sequence length="140" mass="15597">MDKGVSVPNPYAGVNIPRAQLKSSFVRNTIGEDLDGVVFANPSVVLSYPTYSSTDRINTESSTAASWEGNKIHAQESWRRPYNPYASEKPQNGGHPSSMYTIDLDKQYYRESPKSDENPCCCYPCCKCCTCCRKSFCVIS</sequence>
<keyword evidence="3" id="KW-1185">Reference proteome</keyword>
<evidence type="ECO:0000313" key="2">
    <source>
        <dbReference type="EMBL" id="DBA21343.1"/>
    </source>
</evidence>
<reference evidence="2" key="1">
    <citation type="thesis" date="2020" institute="ProQuest LLC" country="789 East Eisenhower Parkway, Ann Arbor, MI, USA">
        <title>Comparative Genomics and Chromosome Evolution.</title>
        <authorList>
            <person name="Mudd A.B."/>
        </authorList>
    </citation>
    <scope>NUCLEOTIDE SEQUENCE</scope>
    <source>
        <strain evidence="2">1538</strain>
        <tissue evidence="2">Blood</tissue>
    </source>
</reference>
<name>A0AAV3A415_PYXAD</name>
<evidence type="ECO:0000313" key="3">
    <source>
        <dbReference type="Proteomes" id="UP001181693"/>
    </source>
</evidence>
<dbReference type="Proteomes" id="UP001181693">
    <property type="component" value="Unassembled WGS sequence"/>
</dbReference>
<dbReference type="AlphaFoldDB" id="A0AAV3A415"/>
<comment type="caution">
    <text evidence="2">The sequence shown here is derived from an EMBL/GenBank/DDBJ whole genome shotgun (WGS) entry which is preliminary data.</text>
</comment>
<accession>A0AAV3A415</accession>
<gene>
    <name evidence="2" type="ORF">GDO54_018000</name>
</gene>
<dbReference type="EMBL" id="DYDO01000007">
    <property type="protein sequence ID" value="DBA21343.1"/>
    <property type="molecule type" value="Genomic_DNA"/>
</dbReference>
<organism evidence="2 3">
    <name type="scientific">Pyxicephalus adspersus</name>
    <name type="common">African bullfrog</name>
    <dbReference type="NCBI Taxonomy" id="30357"/>
    <lineage>
        <taxon>Eukaryota</taxon>
        <taxon>Metazoa</taxon>
        <taxon>Chordata</taxon>
        <taxon>Craniata</taxon>
        <taxon>Vertebrata</taxon>
        <taxon>Euteleostomi</taxon>
        <taxon>Amphibia</taxon>
        <taxon>Batrachia</taxon>
        <taxon>Anura</taxon>
        <taxon>Neobatrachia</taxon>
        <taxon>Ranoidea</taxon>
        <taxon>Pyxicephalidae</taxon>
        <taxon>Pyxicephalinae</taxon>
        <taxon>Pyxicephalus</taxon>
    </lineage>
</organism>
<proteinExistence type="predicted"/>